<dbReference type="RefSeq" id="WP_112059057.1">
    <property type="nucleotide sequence ID" value="NZ_UAWL01000006.1"/>
</dbReference>
<keyword evidence="1" id="KW-0812">Transmembrane</keyword>
<name>A0A2X3DNA5_9HELI</name>
<reference evidence="2 3" key="1">
    <citation type="submission" date="2018-06" db="EMBL/GenBank/DDBJ databases">
        <authorList>
            <consortium name="Pathogen Informatics"/>
            <person name="Doyle S."/>
        </authorList>
    </citation>
    <scope>NUCLEOTIDE SEQUENCE [LARGE SCALE GENOMIC DNA]</scope>
    <source>
        <strain evidence="2 3">NCTC13102</strain>
    </source>
</reference>
<keyword evidence="1" id="KW-0472">Membrane</keyword>
<dbReference type="Proteomes" id="UP000250166">
    <property type="component" value="Unassembled WGS sequence"/>
</dbReference>
<dbReference type="Pfam" id="PF19451">
    <property type="entry name" value="DUF5989"/>
    <property type="match status" value="1"/>
</dbReference>
<dbReference type="AlphaFoldDB" id="A0A2X3DNA5"/>
<gene>
    <name evidence="2" type="ORF">NCTC13102_02006</name>
</gene>
<evidence type="ECO:0000256" key="1">
    <source>
        <dbReference type="SAM" id="Phobius"/>
    </source>
</evidence>
<organism evidence="2 3">
    <name type="scientific">Helicobacter fennelliae</name>
    <dbReference type="NCBI Taxonomy" id="215"/>
    <lineage>
        <taxon>Bacteria</taxon>
        <taxon>Pseudomonadati</taxon>
        <taxon>Campylobacterota</taxon>
        <taxon>Epsilonproteobacteria</taxon>
        <taxon>Campylobacterales</taxon>
        <taxon>Helicobacteraceae</taxon>
        <taxon>Helicobacter</taxon>
    </lineage>
</organism>
<accession>A0A2X3DNA5</accession>
<evidence type="ECO:0000313" key="3">
    <source>
        <dbReference type="Proteomes" id="UP000250166"/>
    </source>
</evidence>
<proteinExistence type="predicted"/>
<evidence type="ECO:0000313" key="2">
    <source>
        <dbReference type="EMBL" id="SQB99680.1"/>
    </source>
</evidence>
<protein>
    <submittedName>
        <fullName evidence="2">Uncharacterized protein</fullName>
    </submittedName>
</protein>
<feature type="transmembrane region" description="Helical" evidence="1">
    <location>
        <begin position="61"/>
        <end position="90"/>
    </location>
</feature>
<dbReference type="InterPro" id="IPR046031">
    <property type="entry name" value="DUF5989"/>
</dbReference>
<keyword evidence="1" id="KW-1133">Transmembrane helix</keyword>
<dbReference type="EMBL" id="UAWL01000006">
    <property type="protein sequence ID" value="SQB99680.1"/>
    <property type="molecule type" value="Genomic_DNA"/>
</dbReference>
<sequence>MILWVLKQRLRKRTLAVRDRESLRTIPQKRAKSQALLTKHKGVKMNLIKELWRFLKMRKKFWLFPLILVMLFLGALIVLAQGSAVAPFIYTIF</sequence>